<evidence type="ECO:0000256" key="4">
    <source>
        <dbReference type="ARBA" id="ARBA00022475"/>
    </source>
</evidence>
<keyword evidence="3" id="KW-0813">Transport</keyword>
<comment type="subcellular location">
    <subcellularLocation>
        <location evidence="1">Cell membrane</location>
        <topology evidence="1">Multi-pass membrane protein</topology>
    </subcellularLocation>
</comment>
<evidence type="ECO:0000256" key="5">
    <source>
        <dbReference type="ARBA" id="ARBA00022692"/>
    </source>
</evidence>
<dbReference type="InterPro" id="IPR013525">
    <property type="entry name" value="ABC2_TM"/>
</dbReference>
<feature type="transmembrane region" description="Helical" evidence="8">
    <location>
        <begin position="215"/>
        <end position="239"/>
    </location>
</feature>
<dbReference type="InterPro" id="IPR051449">
    <property type="entry name" value="ABC-2_transporter_component"/>
</dbReference>
<sequence>MIPVFLAQLAKERRHPVILIVLIAASVAGTVIFTGGTQAPTEIAIFSEGTQSEAIEEKWETLLNHNSELQFVVSNPEDARESVQQGQADLAIRLTETDYTVITSSTMPDVAVAEQHVRSVFEQEAVIESALAQSVQPELLRTEIESAIGDPVMQMNVSSLGGDELSGYDMKTQLIFAFTLLTAMFMIGFRVNNILKDKVYGLWDRMILSPVTKTGMYTAYITYAFFIGFVQILIVMLIFRYFMNVELGDRFDLLLIVLAIFTFSMVSVATLLTGLVKKPELFYAIYPSVIPMIPIISGAYMVPGTITNPVLLFIGDLFPVSHAMDALLDIVMYNATLQDVTQPIMMMILIGVISMGIGVNLVERRSV</sequence>
<dbReference type="GO" id="GO:0140359">
    <property type="term" value="F:ABC-type transporter activity"/>
    <property type="evidence" value="ECO:0007669"/>
    <property type="project" value="InterPro"/>
</dbReference>
<feature type="domain" description="ABC transmembrane type-2" evidence="9">
    <location>
        <begin position="129"/>
        <end position="365"/>
    </location>
</feature>
<organism evidence="10 11">
    <name type="scientific">Jeotgalibacillus alimentarius</name>
    <dbReference type="NCBI Taxonomy" id="135826"/>
    <lineage>
        <taxon>Bacteria</taxon>
        <taxon>Bacillati</taxon>
        <taxon>Bacillota</taxon>
        <taxon>Bacilli</taxon>
        <taxon>Bacillales</taxon>
        <taxon>Caryophanaceae</taxon>
        <taxon>Jeotgalibacillus</taxon>
    </lineage>
</organism>
<dbReference type="PATRIC" id="fig|135826.4.peg.1190"/>
<keyword evidence="5 8" id="KW-0812">Transmembrane</keyword>
<dbReference type="STRING" id="135826.KP77_11940"/>
<dbReference type="OrthoDB" id="266913at2"/>
<dbReference type="InterPro" id="IPR047817">
    <property type="entry name" value="ABC2_TM_bact-type"/>
</dbReference>
<dbReference type="PANTHER" id="PTHR30294">
    <property type="entry name" value="MEMBRANE COMPONENT OF ABC TRANSPORTER YHHJ-RELATED"/>
    <property type="match status" value="1"/>
</dbReference>
<accession>A0A0C2VRX8</accession>
<feature type="transmembrane region" description="Helical" evidence="8">
    <location>
        <begin position="344"/>
        <end position="362"/>
    </location>
</feature>
<reference evidence="10 11" key="1">
    <citation type="submission" date="2015-01" db="EMBL/GenBank/DDBJ databases">
        <title>Genome sequence of Jeotgalibacillus alimentarius.</title>
        <authorList>
            <person name="Goh K.M."/>
            <person name="Chan K.-G."/>
            <person name="Yaakop A.S."/>
            <person name="Ee R."/>
            <person name="Gan H.M."/>
            <person name="Chan C.S."/>
        </authorList>
    </citation>
    <scope>NUCLEOTIDE SEQUENCE [LARGE SCALE GENOMIC DNA]</scope>
    <source>
        <strain evidence="10 11">YKJ-13</strain>
    </source>
</reference>
<evidence type="ECO:0000256" key="6">
    <source>
        <dbReference type="ARBA" id="ARBA00022989"/>
    </source>
</evidence>
<comment type="caution">
    <text evidence="10">The sequence shown here is derived from an EMBL/GenBank/DDBJ whole genome shotgun (WGS) entry which is preliminary data.</text>
</comment>
<evidence type="ECO:0000256" key="8">
    <source>
        <dbReference type="SAM" id="Phobius"/>
    </source>
</evidence>
<evidence type="ECO:0000256" key="1">
    <source>
        <dbReference type="ARBA" id="ARBA00004651"/>
    </source>
</evidence>
<evidence type="ECO:0000256" key="3">
    <source>
        <dbReference type="ARBA" id="ARBA00022448"/>
    </source>
</evidence>
<feature type="transmembrane region" description="Helical" evidence="8">
    <location>
        <begin position="281"/>
        <end position="303"/>
    </location>
</feature>
<dbReference type="Pfam" id="PF12698">
    <property type="entry name" value="ABC2_membrane_3"/>
    <property type="match status" value="1"/>
</dbReference>
<protein>
    <recommendedName>
        <fullName evidence="9">ABC transmembrane type-2 domain-containing protein</fullName>
    </recommendedName>
</protein>
<evidence type="ECO:0000313" key="11">
    <source>
        <dbReference type="Proteomes" id="UP000031950"/>
    </source>
</evidence>
<feature type="transmembrane region" description="Helical" evidence="8">
    <location>
        <begin position="251"/>
        <end position="275"/>
    </location>
</feature>
<feature type="transmembrane region" description="Helical" evidence="8">
    <location>
        <begin position="174"/>
        <end position="195"/>
    </location>
</feature>
<feature type="transmembrane region" description="Helical" evidence="8">
    <location>
        <begin position="15"/>
        <end position="33"/>
    </location>
</feature>
<dbReference type="EMBL" id="JXRQ01000015">
    <property type="protein sequence ID" value="KIL51682.1"/>
    <property type="molecule type" value="Genomic_DNA"/>
</dbReference>
<keyword evidence="7 8" id="KW-0472">Membrane</keyword>
<name>A0A0C2VRX8_9BACL</name>
<evidence type="ECO:0000256" key="7">
    <source>
        <dbReference type="ARBA" id="ARBA00023136"/>
    </source>
</evidence>
<gene>
    <name evidence="10" type="ORF">KP77_11940</name>
</gene>
<dbReference type="GO" id="GO:0005886">
    <property type="term" value="C:plasma membrane"/>
    <property type="evidence" value="ECO:0007669"/>
    <property type="project" value="UniProtKB-SubCell"/>
</dbReference>
<proteinExistence type="inferred from homology"/>
<dbReference type="AlphaFoldDB" id="A0A0C2VRX8"/>
<evidence type="ECO:0000313" key="10">
    <source>
        <dbReference type="EMBL" id="KIL51682.1"/>
    </source>
</evidence>
<comment type="similarity">
    <text evidence="2">Belongs to the ABC-2 integral membrane protein family.</text>
</comment>
<keyword evidence="4" id="KW-1003">Cell membrane</keyword>
<keyword evidence="11" id="KW-1185">Reference proteome</keyword>
<evidence type="ECO:0000256" key="2">
    <source>
        <dbReference type="ARBA" id="ARBA00007783"/>
    </source>
</evidence>
<keyword evidence="6 8" id="KW-1133">Transmembrane helix</keyword>
<evidence type="ECO:0000259" key="9">
    <source>
        <dbReference type="PROSITE" id="PS51012"/>
    </source>
</evidence>
<dbReference type="PANTHER" id="PTHR30294:SF29">
    <property type="entry name" value="MULTIDRUG ABC TRANSPORTER PERMEASE YBHS-RELATED"/>
    <property type="match status" value="1"/>
</dbReference>
<dbReference type="Proteomes" id="UP000031950">
    <property type="component" value="Unassembled WGS sequence"/>
</dbReference>
<dbReference type="RefSeq" id="WP_041121761.1">
    <property type="nucleotide sequence ID" value="NZ_JXRQ01000015.1"/>
</dbReference>
<dbReference type="PROSITE" id="PS51012">
    <property type="entry name" value="ABC_TM2"/>
    <property type="match status" value="1"/>
</dbReference>